<dbReference type="EMBL" id="JQGA01000430">
    <property type="protein sequence ID" value="KGO75808.1"/>
    <property type="molecule type" value="Genomic_DNA"/>
</dbReference>
<comment type="caution">
    <text evidence="1">The sequence shown here is derived from an EMBL/GenBank/DDBJ whole genome shotgun (WGS) entry which is preliminary data.</text>
</comment>
<sequence>MGVIKTPIRLWDWTKSLANELELLSPLAEQQAREGNIPQTIYPKPLSREYAFAAILQFESGDISVDITKLAEVLAISSGNSLFIADQLLHDPISPRNMSPGAVSHVIGNFGKPGVTLLISPPELEIREHDVERWHFINHNPFDGESCGGRFDGTSLHMSFTGWEGPVSLESSSSKGMEAYYVETVVSINDGGQWVGDIDILKGLRNLEVGGPELAGVKCTHDPSFAISGLKIISIDCWEEILDPPTGVLVLRSTPATHDRSEHWQWMSAAREIPHKELIYEMISLKWPKRNYNYLSTKDT</sequence>
<proteinExistence type="predicted"/>
<organism evidence="1 2">
    <name type="scientific">Penicillium italicum</name>
    <name type="common">Blue mold</name>
    <dbReference type="NCBI Taxonomy" id="40296"/>
    <lineage>
        <taxon>Eukaryota</taxon>
        <taxon>Fungi</taxon>
        <taxon>Dikarya</taxon>
        <taxon>Ascomycota</taxon>
        <taxon>Pezizomycotina</taxon>
        <taxon>Eurotiomycetes</taxon>
        <taxon>Eurotiomycetidae</taxon>
        <taxon>Eurotiales</taxon>
        <taxon>Aspergillaceae</taxon>
        <taxon>Penicillium</taxon>
    </lineage>
</organism>
<dbReference type="PhylomeDB" id="A0A0A2L9C8"/>
<dbReference type="HOGENOM" id="CLU_927826_0_0_1"/>
<evidence type="ECO:0000313" key="1">
    <source>
        <dbReference type="EMBL" id="KGO75808.1"/>
    </source>
</evidence>
<dbReference type="OrthoDB" id="5354164at2759"/>
<dbReference type="AlphaFoldDB" id="A0A0A2L9C8"/>
<evidence type="ECO:0000313" key="2">
    <source>
        <dbReference type="Proteomes" id="UP000030104"/>
    </source>
</evidence>
<gene>
    <name evidence="1" type="ORF">PITC_033920</name>
</gene>
<accession>A0A0A2L9C8</accession>
<protein>
    <submittedName>
        <fullName evidence="1">Uncharacterized protein</fullName>
    </submittedName>
</protein>
<keyword evidence="2" id="KW-1185">Reference proteome</keyword>
<reference evidence="1 2" key="1">
    <citation type="journal article" date="2015" name="Mol. Plant Microbe Interact.">
        <title>Genome, transcriptome, and functional analyses of Penicillium expansum provide new insights into secondary metabolism and pathogenicity.</title>
        <authorList>
            <person name="Ballester A.R."/>
            <person name="Marcet-Houben M."/>
            <person name="Levin E."/>
            <person name="Sela N."/>
            <person name="Selma-Lazaro C."/>
            <person name="Carmona L."/>
            <person name="Wisniewski M."/>
            <person name="Droby S."/>
            <person name="Gonzalez-Candelas L."/>
            <person name="Gabaldon T."/>
        </authorList>
    </citation>
    <scope>NUCLEOTIDE SEQUENCE [LARGE SCALE GENOMIC DNA]</scope>
    <source>
        <strain evidence="1 2">PHI-1</strain>
    </source>
</reference>
<name>A0A0A2L9C8_PENIT</name>
<dbReference type="Proteomes" id="UP000030104">
    <property type="component" value="Unassembled WGS sequence"/>
</dbReference>